<dbReference type="RefSeq" id="XP_014539720.1">
    <property type="nucleotide sequence ID" value="XM_014684234.1"/>
</dbReference>
<dbReference type="GO" id="GO:0004497">
    <property type="term" value="F:monooxygenase activity"/>
    <property type="evidence" value="ECO:0007669"/>
    <property type="project" value="UniProtKB-KW"/>
</dbReference>
<evidence type="ECO:0000256" key="3">
    <source>
        <dbReference type="ARBA" id="ARBA00023004"/>
    </source>
</evidence>
<protein>
    <submittedName>
        <fullName evidence="5">Cytochrome P450 monooxygenase apf7</fullName>
    </submittedName>
</protein>
<sequence>MTDSTGKSKYQQVLVLENMVNKLETILESFGSREKTVMHIVEMLETIVSRHSPDNNELNEIIDILVATEGLERYITTLMRYSPSSTIPGLRARVTAYDAKILKAGAGLLVVTGSHTTSASLSGIFFYLTGDPRRLIKVQNEIRGILELTNDIIHGPKLASCTYLRARVDEAMRLTSSGPSELPREVMRGGIHIQGQYYPAGTVVGTSSWCDARNQRVYGDTDVYRPERWIVDEAEGVTKEHVARLKANFNPFGAGPGHCIGNVFAMSEILIAVARTLHRLGVRRTPGSMLGAGHPSLGWGARSPQQLHLKDAYITIRHGPEVQFRKRTTGSLGE</sequence>
<keyword evidence="3 4" id="KW-0408">Iron</keyword>
<dbReference type="PANTHER" id="PTHR24305">
    <property type="entry name" value="CYTOCHROME P450"/>
    <property type="match status" value="1"/>
</dbReference>
<dbReference type="OrthoDB" id="1470350at2759"/>
<dbReference type="PRINTS" id="PR00385">
    <property type="entry name" value="P450"/>
</dbReference>
<organism evidence="5 6">
    <name type="scientific">Metarhizium brunneum</name>
    <dbReference type="NCBI Taxonomy" id="500148"/>
    <lineage>
        <taxon>Eukaryota</taxon>
        <taxon>Fungi</taxon>
        <taxon>Dikarya</taxon>
        <taxon>Ascomycota</taxon>
        <taxon>Pezizomycotina</taxon>
        <taxon>Sordariomycetes</taxon>
        <taxon>Hypocreomycetidae</taxon>
        <taxon>Hypocreales</taxon>
        <taxon>Clavicipitaceae</taxon>
        <taxon>Metarhizium</taxon>
    </lineage>
</organism>
<dbReference type="Pfam" id="PF00067">
    <property type="entry name" value="p450"/>
    <property type="match status" value="1"/>
</dbReference>
<gene>
    <name evidence="5" type="primary">apf7_0</name>
    <name evidence="5" type="ORF">G6M90_00g030080</name>
</gene>
<feature type="binding site" description="axial binding residue" evidence="4">
    <location>
        <position position="259"/>
    </location>
    <ligand>
        <name>heme</name>
        <dbReference type="ChEBI" id="CHEBI:30413"/>
    </ligand>
    <ligandPart>
        <name>Fe</name>
        <dbReference type="ChEBI" id="CHEBI:18248"/>
    </ligandPart>
</feature>
<proteinExistence type="predicted"/>
<name>A0A7D5UUV6_9HYPO</name>
<accession>A0A7D5UUV6</accession>
<dbReference type="GO" id="GO:0020037">
    <property type="term" value="F:heme binding"/>
    <property type="evidence" value="ECO:0007669"/>
    <property type="project" value="InterPro"/>
</dbReference>
<comment type="cofactor">
    <cofactor evidence="4">
        <name>heme</name>
        <dbReference type="ChEBI" id="CHEBI:30413"/>
    </cofactor>
</comment>
<keyword evidence="1 4" id="KW-0349">Heme</keyword>
<dbReference type="GeneID" id="26247477"/>
<dbReference type="GO" id="GO:0016705">
    <property type="term" value="F:oxidoreductase activity, acting on paired donors, with incorporation or reduction of molecular oxygen"/>
    <property type="evidence" value="ECO:0007669"/>
    <property type="project" value="InterPro"/>
</dbReference>
<dbReference type="SUPFAM" id="SSF48264">
    <property type="entry name" value="Cytochrome P450"/>
    <property type="match status" value="1"/>
</dbReference>
<keyword evidence="6" id="KW-1185">Reference proteome</keyword>
<dbReference type="GO" id="GO:0005506">
    <property type="term" value="F:iron ion binding"/>
    <property type="evidence" value="ECO:0007669"/>
    <property type="project" value="InterPro"/>
</dbReference>
<evidence type="ECO:0000256" key="4">
    <source>
        <dbReference type="PIRSR" id="PIRSR602401-1"/>
    </source>
</evidence>
<evidence type="ECO:0000256" key="1">
    <source>
        <dbReference type="ARBA" id="ARBA00022617"/>
    </source>
</evidence>
<evidence type="ECO:0000313" key="6">
    <source>
        <dbReference type="Proteomes" id="UP000510686"/>
    </source>
</evidence>
<dbReference type="Gene3D" id="1.10.630.10">
    <property type="entry name" value="Cytochrome P450"/>
    <property type="match status" value="1"/>
</dbReference>
<dbReference type="PANTHER" id="PTHR24305:SF226">
    <property type="entry name" value="CYTOCHROME P450 MONOOXYGENASE"/>
    <property type="match status" value="1"/>
</dbReference>
<dbReference type="InterPro" id="IPR002401">
    <property type="entry name" value="Cyt_P450_E_grp-I"/>
</dbReference>
<dbReference type="InterPro" id="IPR050121">
    <property type="entry name" value="Cytochrome_P450_monoxygenase"/>
</dbReference>
<dbReference type="AlphaFoldDB" id="A0A7D5UUV6"/>
<reference evidence="5 6" key="1">
    <citation type="submission" date="2020-07" db="EMBL/GenBank/DDBJ databases">
        <title>Telomere length de novo assembly of all 7 chromosomes of the fungus, Metarhizium brunneum, using a novel assembly pipeline.</title>
        <authorList>
            <person name="Saud z."/>
            <person name="Kortsinoglou A."/>
            <person name="Kouvelis V.N."/>
            <person name="Butt T.M."/>
        </authorList>
    </citation>
    <scope>NUCLEOTIDE SEQUENCE [LARGE SCALE GENOMIC DNA]</scope>
    <source>
        <strain evidence="5 6">4556</strain>
    </source>
</reference>
<dbReference type="PRINTS" id="PR00463">
    <property type="entry name" value="EP450I"/>
</dbReference>
<dbReference type="KEGG" id="mbrn:26247477"/>
<dbReference type="EMBL" id="CP058933">
    <property type="protein sequence ID" value="QLI67834.1"/>
    <property type="molecule type" value="Genomic_DNA"/>
</dbReference>
<dbReference type="InterPro" id="IPR036396">
    <property type="entry name" value="Cyt_P450_sf"/>
</dbReference>
<evidence type="ECO:0000313" key="5">
    <source>
        <dbReference type="EMBL" id="QLI67834.1"/>
    </source>
</evidence>
<keyword evidence="2 4" id="KW-0479">Metal-binding</keyword>
<evidence type="ECO:0000256" key="2">
    <source>
        <dbReference type="ARBA" id="ARBA00022723"/>
    </source>
</evidence>
<dbReference type="Proteomes" id="UP000510686">
    <property type="component" value="Chromosome 2"/>
</dbReference>
<keyword evidence="5" id="KW-0503">Monooxygenase</keyword>
<keyword evidence="5" id="KW-0560">Oxidoreductase</keyword>
<dbReference type="InterPro" id="IPR001128">
    <property type="entry name" value="Cyt_P450"/>
</dbReference>